<feature type="transmembrane region" description="Helical" evidence="7">
    <location>
        <begin position="351"/>
        <end position="373"/>
    </location>
</feature>
<comment type="caution">
    <text evidence="10">The sequence shown here is derived from an EMBL/GenBank/DDBJ whole genome shotgun (WGS) entry which is preliminary data.</text>
</comment>
<dbReference type="Pfam" id="PF00999">
    <property type="entry name" value="Na_H_Exchanger"/>
    <property type="match status" value="1"/>
</dbReference>
<feature type="domain" description="Cation/H+ exchanger transmembrane" evidence="8">
    <location>
        <begin position="29"/>
        <end position="368"/>
    </location>
</feature>
<keyword evidence="5 7" id="KW-1133">Transmembrane helix</keyword>
<dbReference type="SUPFAM" id="SSF51735">
    <property type="entry name" value="NAD(P)-binding Rossmann-fold domains"/>
    <property type="match status" value="1"/>
</dbReference>
<dbReference type="GO" id="GO:0016020">
    <property type="term" value="C:membrane"/>
    <property type="evidence" value="ECO:0007669"/>
    <property type="project" value="UniProtKB-SubCell"/>
</dbReference>
<reference evidence="10 11" key="1">
    <citation type="journal article" date="2009" name="Int. J. Syst. Evol. Microbiol.">
        <title>Nocardioides caeni sp. nov., isolated from wastewater.</title>
        <authorList>
            <person name="Yoon J.H."/>
            <person name="Kang S.J."/>
            <person name="Park S."/>
            <person name="Kim W."/>
            <person name="Oh T.K."/>
        </authorList>
    </citation>
    <scope>NUCLEOTIDE SEQUENCE [LARGE SCALE GENOMIC DNA]</scope>
    <source>
        <strain evidence="10 11">DSM 23134</strain>
    </source>
</reference>
<dbReference type="Gene3D" id="3.40.50.720">
    <property type="entry name" value="NAD(P)-binding Rossmann-like Domain"/>
    <property type="match status" value="1"/>
</dbReference>
<evidence type="ECO:0000256" key="2">
    <source>
        <dbReference type="ARBA" id="ARBA00005551"/>
    </source>
</evidence>
<dbReference type="InterPro" id="IPR038770">
    <property type="entry name" value="Na+/solute_symporter_sf"/>
</dbReference>
<feature type="transmembrane region" description="Helical" evidence="7">
    <location>
        <begin position="108"/>
        <end position="127"/>
    </location>
</feature>
<dbReference type="PANTHER" id="PTHR42751:SF1">
    <property type="entry name" value="CATION_PROTON ANTIPORTER YBAL-RELATED"/>
    <property type="match status" value="1"/>
</dbReference>
<evidence type="ECO:0000259" key="9">
    <source>
        <dbReference type="Pfam" id="PF02254"/>
    </source>
</evidence>
<gene>
    <name evidence="10" type="ORF">E9934_01380</name>
</gene>
<evidence type="ECO:0000256" key="6">
    <source>
        <dbReference type="ARBA" id="ARBA00023136"/>
    </source>
</evidence>
<dbReference type="EMBL" id="STGW01000001">
    <property type="protein sequence ID" value="THV18315.1"/>
    <property type="molecule type" value="Genomic_DNA"/>
</dbReference>
<organism evidence="10 11">
    <name type="scientific">Nocardioides caeni</name>
    <dbReference type="NCBI Taxonomy" id="574700"/>
    <lineage>
        <taxon>Bacteria</taxon>
        <taxon>Bacillati</taxon>
        <taxon>Actinomycetota</taxon>
        <taxon>Actinomycetes</taxon>
        <taxon>Propionibacteriales</taxon>
        <taxon>Nocardioidaceae</taxon>
        <taxon>Nocardioides</taxon>
    </lineage>
</organism>
<keyword evidence="4 7" id="KW-0812">Transmembrane</keyword>
<keyword evidence="11" id="KW-1185">Reference proteome</keyword>
<dbReference type="InterPro" id="IPR003148">
    <property type="entry name" value="RCK_N"/>
</dbReference>
<feature type="transmembrane region" description="Helical" evidence="7">
    <location>
        <begin position="293"/>
        <end position="317"/>
    </location>
</feature>
<evidence type="ECO:0000256" key="5">
    <source>
        <dbReference type="ARBA" id="ARBA00022989"/>
    </source>
</evidence>
<dbReference type="Proteomes" id="UP000307087">
    <property type="component" value="Unassembled WGS sequence"/>
</dbReference>
<feature type="transmembrane region" description="Helical" evidence="7">
    <location>
        <begin position="218"/>
        <end position="236"/>
    </location>
</feature>
<keyword evidence="6 7" id="KW-0472">Membrane</keyword>
<dbReference type="OrthoDB" id="3418949at2"/>
<accession>A0A4S8NP20</accession>
<feature type="transmembrane region" description="Helical" evidence="7">
    <location>
        <begin position="20"/>
        <end position="39"/>
    </location>
</feature>
<evidence type="ECO:0000259" key="8">
    <source>
        <dbReference type="Pfam" id="PF00999"/>
    </source>
</evidence>
<protein>
    <submittedName>
        <fullName evidence="10">Potassium transporter Kef</fullName>
    </submittedName>
</protein>
<feature type="transmembrane region" description="Helical" evidence="7">
    <location>
        <begin position="69"/>
        <end position="88"/>
    </location>
</feature>
<keyword evidence="3" id="KW-0813">Transport</keyword>
<feature type="transmembrane region" description="Helical" evidence="7">
    <location>
        <begin position="191"/>
        <end position="211"/>
    </location>
</feature>
<feature type="transmembrane region" description="Helical" evidence="7">
    <location>
        <begin position="324"/>
        <end position="345"/>
    </location>
</feature>
<dbReference type="InterPro" id="IPR006153">
    <property type="entry name" value="Cation/H_exchanger_TM"/>
</dbReference>
<dbReference type="GO" id="GO:1902600">
    <property type="term" value="P:proton transmembrane transport"/>
    <property type="evidence" value="ECO:0007669"/>
    <property type="project" value="InterPro"/>
</dbReference>
<evidence type="ECO:0000256" key="3">
    <source>
        <dbReference type="ARBA" id="ARBA00022448"/>
    </source>
</evidence>
<evidence type="ECO:0000256" key="4">
    <source>
        <dbReference type="ARBA" id="ARBA00022692"/>
    </source>
</evidence>
<dbReference type="Gene3D" id="1.20.1530.20">
    <property type="match status" value="1"/>
</dbReference>
<sequence>MGPDRSVATGTPLPPNGTPALGDTEAILLAALVGGAIATAIRLPPLVGFLAAGFALVPLGVEVTPTVDAIAGLGVTVLLFGVGLKVDLRSLARREVLLSTTIHTAGSAVLGAALVGVLAVAGLGAAARLDPAGWALIGFALSFSSTVLVVKVLEERNATRSLGGRTAIGVLVIQDLAAVTFLAVAEGHAPSPWAAALVLLLPTAVGLRFVLARLGHDELLPLYGVVLALVPGYWLFDSLDVKGDLGALVVGMLLASSPRAGELAKSLFTIKDLLLVGFFVSIGLGGLPSPSELLIAALLLLLLPVQALGFSLLFWWCRFRRRSAVLTATVLTNFSEFGLIVVVAAPEGMVGAEWTAILGTAVAASMVISALPIDRGERLVRLLRRVLPDRELEQVHPEDRPLDASGHDAVVLGMGRVGRAAYERLRDTYHLRALGIEADRDRCERLCADGYDVVEGDATDPEMWTAESFQHTSLVLLAMPFHGSNLHVLERLRDSGYPGAVAVVAQFDDDLEQAMTQGADTGFQLYDGAGAELADRAVIAAQVGDVDEVDEGDEVDEVGQVVEPM</sequence>
<evidence type="ECO:0000256" key="7">
    <source>
        <dbReference type="SAM" id="Phobius"/>
    </source>
</evidence>
<comment type="similarity">
    <text evidence="2">Belongs to the monovalent cation:proton antiporter 2 (CPA2) transporter (TC 2.A.37) family.</text>
</comment>
<name>A0A4S8NP20_9ACTN</name>
<dbReference type="GO" id="GO:0015297">
    <property type="term" value="F:antiporter activity"/>
    <property type="evidence" value="ECO:0007669"/>
    <property type="project" value="InterPro"/>
</dbReference>
<dbReference type="AlphaFoldDB" id="A0A4S8NP20"/>
<feature type="transmembrane region" description="Helical" evidence="7">
    <location>
        <begin position="133"/>
        <end position="153"/>
    </location>
</feature>
<dbReference type="GO" id="GO:0006813">
    <property type="term" value="P:potassium ion transport"/>
    <property type="evidence" value="ECO:0007669"/>
    <property type="project" value="InterPro"/>
</dbReference>
<dbReference type="PANTHER" id="PTHR42751">
    <property type="entry name" value="SODIUM/HYDROGEN EXCHANGER FAMILY/TRKA DOMAIN PROTEIN"/>
    <property type="match status" value="1"/>
</dbReference>
<evidence type="ECO:0000313" key="10">
    <source>
        <dbReference type="EMBL" id="THV18315.1"/>
    </source>
</evidence>
<dbReference type="InterPro" id="IPR036291">
    <property type="entry name" value="NAD(P)-bd_dom_sf"/>
</dbReference>
<feature type="transmembrane region" description="Helical" evidence="7">
    <location>
        <begin position="165"/>
        <end position="185"/>
    </location>
</feature>
<evidence type="ECO:0000256" key="1">
    <source>
        <dbReference type="ARBA" id="ARBA00004141"/>
    </source>
</evidence>
<dbReference type="Pfam" id="PF02254">
    <property type="entry name" value="TrkA_N"/>
    <property type="match status" value="1"/>
</dbReference>
<comment type="subcellular location">
    <subcellularLocation>
        <location evidence="1">Membrane</location>
        <topology evidence="1">Multi-pass membrane protein</topology>
    </subcellularLocation>
</comment>
<feature type="domain" description="RCK N-terminal" evidence="9">
    <location>
        <begin position="410"/>
        <end position="521"/>
    </location>
</feature>
<evidence type="ECO:0000313" key="11">
    <source>
        <dbReference type="Proteomes" id="UP000307087"/>
    </source>
</evidence>
<proteinExistence type="inferred from homology"/>